<reference evidence="2" key="2">
    <citation type="journal article" date="2013" name="Mar. Genomics">
        <title>Expression of sulfatases in Rhodopirellula baltica and the diversity of sulfatases in the genus Rhodopirellula.</title>
        <authorList>
            <person name="Wegner C.E."/>
            <person name="Richter-Heitmann T."/>
            <person name="Klindworth A."/>
            <person name="Klockow C."/>
            <person name="Richter M."/>
            <person name="Achstetter T."/>
            <person name="Glockner F.O."/>
            <person name="Harder J."/>
        </authorList>
    </citation>
    <scope>NUCLEOTIDE SEQUENCE [LARGE SCALE GENOMIC DNA]</scope>
    <source>
        <strain evidence="2">6C</strain>
    </source>
</reference>
<feature type="transmembrane region" description="Helical" evidence="1">
    <location>
        <begin position="110"/>
        <end position="129"/>
    </location>
</feature>
<dbReference type="Proteomes" id="UP000011529">
    <property type="component" value="Unassembled WGS sequence"/>
</dbReference>
<feature type="transmembrane region" description="Helical" evidence="1">
    <location>
        <begin position="149"/>
        <end position="170"/>
    </location>
</feature>
<gene>
    <name evidence="2" type="ORF">RE6C_03536</name>
</gene>
<protein>
    <submittedName>
        <fullName evidence="2">Membrane protein</fullName>
    </submittedName>
</protein>
<comment type="caution">
    <text evidence="2">The sequence shown here is derived from an EMBL/GenBank/DDBJ whole genome shotgun (WGS) entry which is preliminary data.</text>
</comment>
<proteinExistence type="predicted"/>
<keyword evidence="1" id="KW-0472">Membrane</keyword>
<keyword evidence="1" id="KW-0812">Transmembrane</keyword>
<dbReference type="EMBL" id="ANMO01000162">
    <property type="protein sequence ID" value="EMB15734.1"/>
    <property type="molecule type" value="Genomic_DNA"/>
</dbReference>
<evidence type="ECO:0000256" key="1">
    <source>
        <dbReference type="SAM" id="Phobius"/>
    </source>
</evidence>
<dbReference type="AlphaFoldDB" id="M2B0H2"/>
<evidence type="ECO:0000313" key="2">
    <source>
        <dbReference type="EMBL" id="EMB15734.1"/>
    </source>
</evidence>
<accession>M2B0H2</accession>
<keyword evidence="1" id="KW-1133">Transmembrane helix</keyword>
<dbReference type="PATRIC" id="fig|1263867.3.peg.3785"/>
<reference evidence="2" key="1">
    <citation type="submission" date="2012-11" db="EMBL/GenBank/DDBJ databases">
        <title>Permanent draft genomes of Rhodopirellula europaea strain SH398 and 6C.</title>
        <authorList>
            <person name="Richter M."/>
            <person name="Richter-Heitmann T."/>
            <person name="Frank C."/>
            <person name="Harder J."/>
            <person name="Glockner F.O."/>
        </authorList>
    </citation>
    <scope>NUCLEOTIDE SEQUENCE</scope>
    <source>
        <strain evidence="2">6C</strain>
    </source>
</reference>
<organism evidence="2 3">
    <name type="scientific">Rhodopirellula europaea 6C</name>
    <dbReference type="NCBI Taxonomy" id="1263867"/>
    <lineage>
        <taxon>Bacteria</taxon>
        <taxon>Pseudomonadati</taxon>
        <taxon>Planctomycetota</taxon>
        <taxon>Planctomycetia</taxon>
        <taxon>Pirellulales</taxon>
        <taxon>Pirellulaceae</taxon>
        <taxon>Rhodopirellula</taxon>
    </lineage>
</organism>
<keyword evidence="3" id="KW-1185">Reference proteome</keyword>
<feature type="transmembrane region" description="Helical" evidence="1">
    <location>
        <begin position="55"/>
        <end position="74"/>
    </location>
</feature>
<sequence length="185" mass="20263">MVRFLVCLQVVRPFPVISTVLACDSLGLSPMANLPNPNEPTEHSPFSDASSQHKHGSVVATWIGFYLFAGLLLLFTMPATSHSNNWSGILPAFLILMFGAYRLARVGAKISTTFIYGCSTTVLFLFRFLSMGRFSLWLEYQAPPTPMLAVMWVAICLFLGGATSGMAYMVHENENGLTQGQDTDA</sequence>
<feature type="transmembrane region" description="Helical" evidence="1">
    <location>
        <begin position="86"/>
        <end position="104"/>
    </location>
</feature>
<dbReference type="PROSITE" id="PS51257">
    <property type="entry name" value="PROKAR_LIPOPROTEIN"/>
    <property type="match status" value="1"/>
</dbReference>
<name>M2B0H2_9BACT</name>
<evidence type="ECO:0000313" key="3">
    <source>
        <dbReference type="Proteomes" id="UP000011529"/>
    </source>
</evidence>